<dbReference type="Proteomes" id="UP000265742">
    <property type="component" value="Unassembled WGS sequence"/>
</dbReference>
<dbReference type="Gene3D" id="1.10.4080.10">
    <property type="entry name" value="ADP-ribosylation/Crystallin J1"/>
    <property type="match status" value="1"/>
</dbReference>
<evidence type="ECO:0000313" key="2">
    <source>
        <dbReference type="EMBL" id="RIX27893.1"/>
    </source>
</evidence>
<evidence type="ECO:0000313" key="3">
    <source>
        <dbReference type="Proteomes" id="UP000265742"/>
    </source>
</evidence>
<reference evidence="3" key="1">
    <citation type="submission" date="2018-09" db="EMBL/GenBank/DDBJ databases">
        <authorList>
            <person name="Kim I."/>
        </authorList>
    </citation>
    <scope>NUCLEOTIDE SEQUENCE [LARGE SCALE GENOMIC DNA]</scope>
    <source>
        <strain evidence="3">DD4a</strain>
    </source>
</reference>
<dbReference type="AlphaFoldDB" id="A0A3A1TUF8"/>
<dbReference type="RefSeq" id="WP_119482202.1">
    <property type="nucleotide sequence ID" value="NZ_QXTG01000002.1"/>
</dbReference>
<evidence type="ECO:0000259" key="1">
    <source>
        <dbReference type="PROSITE" id="PS50056"/>
    </source>
</evidence>
<keyword evidence="3" id="KW-1185">Reference proteome</keyword>
<dbReference type="InterPro" id="IPR005502">
    <property type="entry name" value="Ribosyl_crysJ1"/>
</dbReference>
<dbReference type="OrthoDB" id="9798107at2"/>
<accession>A0A3A1TUF8</accession>
<organism evidence="2 3">
    <name type="scientific">Amnibacterium setariae</name>
    <dbReference type="NCBI Taxonomy" id="2306585"/>
    <lineage>
        <taxon>Bacteria</taxon>
        <taxon>Bacillati</taxon>
        <taxon>Actinomycetota</taxon>
        <taxon>Actinomycetes</taxon>
        <taxon>Micrococcales</taxon>
        <taxon>Microbacteriaceae</taxon>
        <taxon>Amnibacterium</taxon>
    </lineage>
</organism>
<dbReference type="Gene3D" id="3.90.190.10">
    <property type="entry name" value="Protein tyrosine phosphatase superfamily"/>
    <property type="match status" value="1"/>
</dbReference>
<comment type="caution">
    <text evidence="2">The sequence shown here is derived from an EMBL/GenBank/DDBJ whole genome shotgun (WGS) entry which is preliminary data.</text>
</comment>
<feature type="domain" description="Tyrosine specific protein phosphatases" evidence="1">
    <location>
        <begin position="369"/>
        <end position="419"/>
    </location>
</feature>
<dbReference type="InterPro" id="IPR016130">
    <property type="entry name" value="Tyr_Pase_AS"/>
</dbReference>
<dbReference type="InterPro" id="IPR036705">
    <property type="entry name" value="Ribosyl_crysJ1_sf"/>
</dbReference>
<name>A0A3A1TUF8_9MICO</name>
<protein>
    <recommendedName>
        <fullName evidence="1">Tyrosine specific protein phosphatases domain-containing protein</fullName>
    </recommendedName>
</protein>
<dbReference type="Gene3D" id="3.40.50.1000">
    <property type="entry name" value="HAD superfamily/HAD-like"/>
    <property type="match status" value="1"/>
</dbReference>
<gene>
    <name evidence="2" type="ORF">D1781_10210</name>
</gene>
<dbReference type="Pfam" id="PF03747">
    <property type="entry name" value="ADP_ribosyl_GH"/>
    <property type="match status" value="1"/>
</dbReference>
<dbReference type="InterPro" id="IPR023214">
    <property type="entry name" value="HAD_sf"/>
</dbReference>
<dbReference type="PROSITE" id="PS00383">
    <property type="entry name" value="TYR_PHOSPHATASE_1"/>
    <property type="match status" value="1"/>
</dbReference>
<proteinExistence type="predicted"/>
<dbReference type="SUPFAM" id="SSF101478">
    <property type="entry name" value="ADP-ribosylglycohydrolase"/>
    <property type="match status" value="1"/>
</dbReference>
<dbReference type="InterPro" id="IPR029021">
    <property type="entry name" value="Prot-tyrosine_phosphatase-like"/>
</dbReference>
<dbReference type="InterPro" id="IPR000387">
    <property type="entry name" value="Tyr_Pase_dom"/>
</dbReference>
<dbReference type="EMBL" id="QXTG01000002">
    <property type="protein sequence ID" value="RIX27893.1"/>
    <property type="molecule type" value="Genomic_DNA"/>
</dbReference>
<dbReference type="SUPFAM" id="SSF52799">
    <property type="entry name" value="(Phosphotyrosine protein) phosphatases II"/>
    <property type="match status" value="1"/>
</dbReference>
<dbReference type="PROSITE" id="PS50056">
    <property type="entry name" value="TYR_PHOSPHATASE_2"/>
    <property type="match status" value="1"/>
</dbReference>
<sequence length="686" mass="69862">MSSITDDRAAGAVLGAACGAALAAGGGGGPDAADQGAFWTLLPVLLAAAAGEPLSNESTQDRIVESWTRTGLLPDPAGAARPTAAAARTAARRRADGPGGAGALVRTAPVALPFVASAATGGLARTAAQLAALTDADPATADACVLLAGALHATLRTGAPAALPLELLPEERRDAWRTAADPGPGPSPDGAAAVLLAAQAATTAVPVPEDLPGRHLRLALEAAADHGPAVAAVAGALLGARWGSSAVPAPWRRHLLDGTGPGAGPGAADLVRAAVLAANGGLGDGTGWPAVDRVRPSGPRVLVPHPHDDGVLLGSLAALDDLPPDVDAVVSLCRVGRRQVDRERTDREQVAFWLVDRPGRNPNLDLVLRDAADAVAALRAEGRRVLVHCAEGRSRTPAVGALYAALHLGVPAQAALDEVVAALPDAAPAPFLQEAVLRIGAAAAPPRPLVVVDLDTAVLDLASGTARLPEAARRDFAGRLTAAPGVVALADPQPGAVEAVRRLADEADLHLLVAPAVGSAGLQHRIEWLQRWFGIDAPVVDRLVLAPPALLDRGAVLVGAPAGAEGFPGEVLPPSGWSTLLDRLLAPGRTGRRPPPGAGPRSRERVAGRAALAGWLLEALRAGGGSGTVVQVAADVWTRHEPELRRAGDLLHTWQHDLRRVAARLREEGRLAPSTDADPGVWRLPR</sequence>